<comment type="function">
    <text evidence="9">Binds directly to 23S rRNA. The L1 stalk is quite mobile in the ribosome, and is involved in E site tRNA release.</text>
</comment>
<dbReference type="SUPFAM" id="SSF56808">
    <property type="entry name" value="Ribosomal protein L1"/>
    <property type="match status" value="1"/>
</dbReference>
<evidence type="ECO:0000256" key="8">
    <source>
        <dbReference type="ARBA" id="ARBA00035241"/>
    </source>
</evidence>
<evidence type="ECO:0000256" key="9">
    <source>
        <dbReference type="HAMAP-Rule" id="MF_01318"/>
    </source>
</evidence>
<comment type="subunit">
    <text evidence="9">Part of the 50S ribosomal subunit.</text>
</comment>
<accession>A0A7C1JI20</accession>
<name>A0A7C1JI20_9CHLR</name>
<dbReference type="GO" id="GO:0000049">
    <property type="term" value="F:tRNA binding"/>
    <property type="evidence" value="ECO:0007669"/>
    <property type="project" value="UniProtKB-KW"/>
</dbReference>
<keyword evidence="6 9" id="KW-0689">Ribosomal protein</keyword>
<evidence type="ECO:0000256" key="4">
    <source>
        <dbReference type="ARBA" id="ARBA00022845"/>
    </source>
</evidence>
<dbReference type="InterPro" id="IPR002143">
    <property type="entry name" value="Ribosomal_uL1"/>
</dbReference>
<dbReference type="OMA" id="EFRVDKH"/>
<keyword evidence="2 9" id="KW-0678">Repressor</keyword>
<dbReference type="GO" id="GO:0006417">
    <property type="term" value="P:regulation of translation"/>
    <property type="evidence" value="ECO:0007669"/>
    <property type="project" value="UniProtKB-KW"/>
</dbReference>
<gene>
    <name evidence="9" type="primary">rplA</name>
    <name evidence="11" type="ORF">ENQ20_00765</name>
</gene>
<evidence type="ECO:0000256" key="1">
    <source>
        <dbReference type="ARBA" id="ARBA00010531"/>
    </source>
</evidence>
<dbReference type="Gene3D" id="3.30.190.20">
    <property type="match status" value="1"/>
</dbReference>
<keyword evidence="3 9" id="KW-0699">rRNA-binding</keyword>
<evidence type="ECO:0000256" key="5">
    <source>
        <dbReference type="ARBA" id="ARBA00022884"/>
    </source>
</evidence>
<dbReference type="Gene3D" id="3.40.50.790">
    <property type="match status" value="1"/>
</dbReference>
<dbReference type="InterPro" id="IPR023673">
    <property type="entry name" value="Ribosomal_uL1_CS"/>
</dbReference>
<comment type="function">
    <text evidence="9">Protein L1 is also a translational repressor protein, it controls the translation of the L11 operon by binding to its mRNA.</text>
</comment>
<dbReference type="Pfam" id="PF00687">
    <property type="entry name" value="Ribosomal_L1"/>
    <property type="match status" value="1"/>
</dbReference>
<keyword evidence="5 9" id="KW-0694">RNA-binding</keyword>
<dbReference type="FunFam" id="3.40.50.790:FF:000001">
    <property type="entry name" value="50S ribosomal protein L1"/>
    <property type="match status" value="1"/>
</dbReference>
<dbReference type="GO" id="GO:0003735">
    <property type="term" value="F:structural constituent of ribosome"/>
    <property type="evidence" value="ECO:0007669"/>
    <property type="project" value="InterPro"/>
</dbReference>
<dbReference type="GO" id="GO:0015934">
    <property type="term" value="C:large ribosomal subunit"/>
    <property type="evidence" value="ECO:0007669"/>
    <property type="project" value="InterPro"/>
</dbReference>
<evidence type="ECO:0000256" key="3">
    <source>
        <dbReference type="ARBA" id="ARBA00022730"/>
    </source>
</evidence>
<evidence type="ECO:0000256" key="2">
    <source>
        <dbReference type="ARBA" id="ARBA00022491"/>
    </source>
</evidence>
<keyword evidence="7 9" id="KW-0687">Ribonucleoprotein</keyword>
<reference evidence="11" key="1">
    <citation type="journal article" date="2020" name="mSystems">
        <title>Genome- and Community-Level Interaction Insights into Carbon Utilization and Element Cycling Functions of Hydrothermarchaeota in Hydrothermal Sediment.</title>
        <authorList>
            <person name="Zhou Z."/>
            <person name="Liu Y."/>
            <person name="Xu W."/>
            <person name="Pan J."/>
            <person name="Luo Z.H."/>
            <person name="Li M."/>
        </authorList>
    </citation>
    <scope>NUCLEOTIDE SEQUENCE [LARGE SCALE GENOMIC DNA]</scope>
    <source>
        <strain evidence="11">SpSt-289</strain>
    </source>
</reference>
<dbReference type="InterPro" id="IPR028364">
    <property type="entry name" value="Ribosomal_uL1/biogenesis"/>
</dbReference>
<dbReference type="PANTHER" id="PTHR36427:SF3">
    <property type="entry name" value="LARGE RIBOSOMAL SUBUNIT PROTEIN UL1M"/>
    <property type="match status" value="1"/>
</dbReference>
<evidence type="ECO:0000256" key="6">
    <source>
        <dbReference type="ARBA" id="ARBA00022980"/>
    </source>
</evidence>
<proteinExistence type="inferred from homology"/>
<dbReference type="PROSITE" id="PS01199">
    <property type="entry name" value="RIBOSOMAL_L1"/>
    <property type="match status" value="1"/>
</dbReference>
<dbReference type="InterPro" id="IPR016095">
    <property type="entry name" value="Ribosomal_uL1_3-a/b-sand"/>
</dbReference>
<dbReference type="GO" id="GO:0006412">
    <property type="term" value="P:translation"/>
    <property type="evidence" value="ECO:0007669"/>
    <property type="project" value="UniProtKB-UniRule"/>
</dbReference>
<dbReference type="EMBL" id="DSMG01000006">
    <property type="protein sequence ID" value="HDX30006.1"/>
    <property type="molecule type" value="Genomic_DNA"/>
</dbReference>
<dbReference type="PIRSF" id="PIRSF002155">
    <property type="entry name" value="Ribosomal_L1"/>
    <property type="match status" value="1"/>
</dbReference>
<keyword evidence="4 9" id="KW-0810">Translation regulation</keyword>
<comment type="similarity">
    <text evidence="1 9 10">Belongs to the universal ribosomal protein uL1 family.</text>
</comment>
<evidence type="ECO:0000256" key="10">
    <source>
        <dbReference type="RuleBase" id="RU000659"/>
    </source>
</evidence>
<dbReference type="InterPro" id="IPR005878">
    <property type="entry name" value="Ribosom_uL1_bac-type"/>
</dbReference>
<sequence>MAKHSKRYLALRQKVDRTKAYPPKEAIELVKEMANAKFDETVEVHMRMGVDPRHADQQVRGVVTLPNGTGRTVRILVFANPEGQALAREAGADYVGAEDLADQIMKGWTDFDVVLATPDMMRVVGRLGKVLGPRGLMPSPKTGTIVPAEDLPRVINEARLGRVEFRVDKTSNIHVPIGKSSFPTEKLLQNLGALMEAVIAAKPPTLKGNYIQRITLTSTMSPGVKADLASTMALKADAA</sequence>
<dbReference type="PANTHER" id="PTHR36427">
    <property type="entry name" value="54S RIBOSOMAL PROTEIN L1, MITOCHONDRIAL"/>
    <property type="match status" value="1"/>
</dbReference>
<dbReference type="InterPro" id="IPR023674">
    <property type="entry name" value="Ribosomal_uL1-like"/>
</dbReference>
<evidence type="ECO:0000256" key="7">
    <source>
        <dbReference type="ARBA" id="ARBA00023274"/>
    </source>
</evidence>
<evidence type="ECO:0000313" key="11">
    <source>
        <dbReference type="EMBL" id="HDX30006.1"/>
    </source>
</evidence>
<dbReference type="CDD" id="cd00403">
    <property type="entry name" value="Ribosomal_L1"/>
    <property type="match status" value="1"/>
</dbReference>
<dbReference type="GO" id="GO:0019843">
    <property type="term" value="F:rRNA binding"/>
    <property type="evidence" value="ECO:0007669"/>
    <property type="project" value="UniProtKB-UniRule"/>
</dbReference>
<comment type="caution">
    <text evidence="11">The sequence shown here is derived from an EMBL/GenBank/DDBJ whole genome shotgun (WGS) entry which is preliminary data.</text>
</comment>
<protein>
    <recommendedName>
        <fullName evidence="8 9">Large ribosomal subunit protein uL1</fullName>
    </recommendedName>
</protein>
<dbReference type="NCBIfam" id="TIGR01169">
    <property type="entry name" value="rplA_bact"/>
    <property type="match status" value="1"/>
</dbReference>
<dbReference type="AlphaFoldDB" id="A0A7C1JI20"/>
<organism evidence="11">
    <name type="scientific">Caldilinea aerophila</name>
    <dbReference type="NCBI Taxonomy" id="133453"/>
    <lineage>
        <taxon>Bacteria</taxon>
        <taxon>Bacillati</taxon>
        <taxon>Chloroflexota</taxon>
        <taxon>Caldilineae</taxon>
        <taxon>Caldilineales</taxon>
        <taxon>Caldilineaceae</taxon>
        <taxon>Caldilinea</taxon>
    </lineage>
</organism>
<dbReference type="HAMAP" id="MF_01318_B">
    <property type="entry name" value="Ribosomal_uL1_B"/>
    <property type="match status" value="1"/>
</dbReference>
<keyword evidence="9" id="KW-0820">tRNA-binding</keyword>